<proteinExistence type="inferred from homology"/>
<feature type="transmembrane region" description="Helical" evidence="11">
    <location>
        <begin position="20"/>
        <end position="44"/>
    </location>
</feature>
<comment type="function">
    <text evidence="11">Peptidoglycan polymerase that catalyzes glycan chain elongation from lipid-linked precursors.</text>
</comment>
<keyword evidence="2 11" id="KW-0997">Cell inner membrane</keyword>
<evidence type="ECO:0000313" key="13">
    <source>
        <dbReference type="EMBL" id="MBB3932628.1"/>
    </source>
</evidence>
<dbReference type="Proteomes" id="UP000553963">
    <property type="component" value="Unassembled WGS sequence"/>
</dbReference>
<dbReference type="HAMAP" id="MF_00766">
    <property type="entry name" value="PGT_MtgA"/>
    <property type="match status" value="1"/>
</dbReference>
<keyword evidence="9 11" id="KW-0472">Membrane</keyword>
<organism evidence="13 14">
    <name type="scientific">Kaistia hirudinis</name>
    <dbReference type="NCBI Taxonomy" id="1293440"/>
    <lineage>
        <taxon>Bacteria</taxon>
        <taxon>Pseudomonadati</taxon>
        <taxon>Pseudomonadota</taxon>
        <taxon>Alphaproteobacteria</taxon>
        <taxon>Hyphomicrobiales</taxon>
        <taxon>Kaistiaceae</taxon>
        <taxon>Kaistia</taxon>
    </lineage>
</organism>
<keyword evidence="4 11" id="KW-0808">Transferase</keyword>
<dbReference type="GO" id="GO:0005886">
    <property type="term" value="C:plasma membrane"/>
    <property type="evidence" value="ECO:0007669"/>
    <property type="project" value="UniProtKB-SubCell"/>
</dbReference>
<dbReference type="InterPro" id="IPR011812">
    <property type="entry name" value="Pep_trsgly"/>
</dbReference>
<comment type="caution">
    <text evidence="13">The sequence shown here is derived from an EMBL/GenBank/DDBJ whole genome shotgun (WGS) entry which is preliminary data.</text>
</comment>
<keyword evidence="7 11" id="KW-0573">Peptidoglycan synthesis</keyword>
<dbReference type="AlphaFoldDB" id="A0A840ATU9"/>
<evidence type="ECO:0000256" key="11">
    <source>
        <dbReference type="HAMAP-Rule" id="MF_00766"/>
    </source>
</evidence>
<dbReference type="PANTHER" id="PTHR30400:SF0">
    <property type="entry name" value="BIOSYNTHETIC PEPTIDOGLYCAN TRANSGLYCOSYLASE"/>
    <property type="match status" value="1"/>
</dbReference>
<dbReference type="InterPro" id="IPR036950">
    <property type="entry name" value="PBP_transglycosylase"/>
</dbReference>
<dbReference type="Gene3D" id="1.10.3810.10">
    <property type="entry name" value="Biosynthetic peptidoglycan transglycosylase-like"/>
    <property type="match status" value="1"/>
</dbReference>
<keyword evidence="14" id="KW-1185">Reference proteome</keyword>
<comment type="catalytic activity">
    <reaction evidence="11">
        <text>[GlcNAc-(1-&gt;4)-Mur2Ac(oyl-L-Ala-gamma-D-Glu-L-Lys-D-Ala-D-Ala)](n)-di-trans,octa-cis-undecaprenyl diphosphate + beta-D-GlcNAc-(1-&gt;4)-Mur2Ac(oyl-L-Ala-gamma-D-Glu-L-Lys-D-Ala-D-Ala)-di-trans,octa-cis-undecaprenyl diphosphate = [GlcNAc-(1-&gt;4)-Mur2Ac(oyl-L-Ala-gamma-D-Glu-L-Lys-D-Ala-D-Ala)](n+1)-di-trans,octa-cis-undecaprenyl diphosphate + di-trans,octa-cis-undecaprenyl diphosphate + H(+)</text>
        <dbReference type="Rhea" id="RHEA:23708"/>
        <dbReference type="Rhea" id="RHEA-COMP:9602"/>
        <dbReference type="Rhea" id="RHEA-COMP:9603"/>
        <dbReference type="ChEBI" id="CHEBI:15378"/>
        <dbReference type="ChEBI" id="CHEBI:58405"/>
        <dbReference type="ChEBI" id="CHEBI:60033"/>
        <dbReference type="ChEBI" id="CHEBI:78435"/>
        <dbReference type="EC" id="2.4.99.28"/>
    </reaction>
</comment>
<dbReference type="GO" id="GO:0008360">
    <property type="term" value="P:regulation of cell shape"/>
    <property type="evidence" value="ECO:0007669"/>
    <property type="project" value="UniProtKB-KW"/>
</dbReference>
<dbReference type="SUPFAM" id="SSF53955">
    <property type="entry name" value="Lysozyme-like"/>
    <property type="match status" value="1"/>
</dbReference>
<evidence type="ECO:0000256" key="9">
    <source>
        <dbReference type="ARBA" id="ARBA00023136"/>
    </source>
</evidence>
<evidence type="ECO:0000256" key="5">
    <source>
        <dbReference type="ARBA" id="ARBA00022692"/>
    </source>
</evidence>
<evidence type="ECO:0000256" key="10">
    <source>
        <dbReference type="ARBA" id="ARBA00023316"/>
    </source>
</evidence>
<gene>
    <name evidence="11" type="primary">mtgA</name>
    <name evidence="13" type="ORF">GGR25_003686</name>
</gene>
<dbReference type="NCBIfam" id="TIGR02070">
    <property type="entry name" value="mono_pep_trsgly"/>
    <property type="match status" value="1"/>
</dbReference>
<evidence type="ECO:0000259" key="12">
    <source>
        <dbReference type="Pfam" id="PF00912"/>
    </source>
</evidence>
<evidence type="ECO:0000313" key="14">
    <source>
        <dbReference type="Proteomes" id="UP000553963"/>
    </source>
</evidence>
<reference evidence="13 14" key="1">
    <citation type="submission" date="2020-08" db="EMBL/GenBank/DDBJ databases">
        <title>Genomic Encyclopedia of Type Strains, Phase IV (KMG-IV): sequencing the most valuable type-strain genomes for metagenomic binning, comparative biology and taxonomic classification.</title>
        <authorList>
            <person name="Goeker M."/>
        </authorList>
    </citation>
    <scope>NUCLEOTIDE SEQUENCE [LARGE SCALE GENOMIC DNA]</scope>
    <source>
        <strain evidence="13 14">DSM 25966</strain>
    </source>
</reference>
<sequence>MSIAWPTALSGAFSDRRGLVMGVLKVFLAIAALPVVLTPLYAVVPPVSTLMLWSAITFQGMERDWVSFDEIAPVMVNSVIMSEDGRFCQHNGVDWQQLNLVLDSKKGPSRGASTIPMQTVKNLFLWQSRSYIRKGLEIPLAYYADFVLSKRRIMTIYLNIAEWGPGLFGVEAASRRYFNKSAKDLTPRQAALLTAALPNPILRNPAKPTRAMQSRARTIEQLARQAGGYNDCL</sequence>
<dbReference type="GO" id="GO:0009252">
    <property type="term" value="P:peptidoglycan biosynthetic process"/>
    <property type="evidence" value="ECO:0007669"/>
    <property type="project" value="UniProtKB-UniRule"/>
</dbReference>
<evidence type="ECO:0000256" key="3">
    <source>
        <dbReference type="ARBA" id="ARBA00022676"/>
    </source>
</evidence>
<evidence type="ECO:0000256" key="6">
    <source>
        <dbReference type="ARBA" id="ARBA00022960"/>
    </source>
</evidence>
<keyword evidence="10 11" id="KW-0961">Cell wall biogenesis/degradation</keyword>
<accession>A0A840ATU9</accession>
<keyword evidence="6 11" id="KW-0133">Cell shape</keyword>
<feature type="domain" description="Glycosyl transferase family 51" evidence="12">
    <location>
        <begin position="60"/>
        <end position="219"/>
    </location>
</feature>
<dbReference type="InterPro" id="IPR001264">
    <property type="entry name" value="Glyco_trans_51"/>
</dbReference>
<evidence type="ECO:0000256" key="8">
    <source>
        <dbReference type="ARBA" id="ARBA00022989"/>
    </source>
</evidence>
<dbReference type="PANTHER" id="PTHR30400">
    <property type="entry name" value="MONOFUNCTIONAL BIOSYNTHETIC PEPTIDOGLYCAN TRANSGLYCOSYLASE"/>
    <property type="match status" value="1"/>
</dbReference>
<comment type="pathway">
    <text evidence="11">Cell wall biogenesis; peptidoglycan biosynthesis.</text>
</comment>
<keyword evidence="5 11" id="KW-0812">Transmembrane</keyword>
<keyword evidence="8 11" id="KW-1133">Transmembrane helix</keyword>
<comment type="subcellular location">
    <subcellularLocation>
        <location evidence="11">Cell inner membrane</location>
        <topology evidence="11">Single-pass membrane protein</topology>
    </subcellularLocation>
</comment>
<evidence type="ECO:0000256" key="4">
    <source>
        <dbReference type="ARBA" id="ARBA00022679"/>
    </source>
</evidence>
<name>A0A840ATU9_9HYPH</name>
<dbReference type="InterPro" id="IPR023346">
    <property type="entry name" value="Lysozyme-like_dom_sf"/>
</dbReference>
<protein>
    <recommendedName>
        <fullName evidence="11">Biosynthetic peptidoglycan transglycosylase</fullName>
        <ecNumber evidence="11">2.4.99.28</ecNumber>
    </recommendedName>
    <alternativeName>
        <fullName evidence="11">Glycan polymerase</fullName>
    </alternativeName>
    <alternativeName>
        <fullName evidence="11">Peptidoglycan glycosyltransferase MtgA</fullName>
        <shortName evidence="11">PGT</shortName>
    </alternativeName>
</protein>
<dbReference type="GO" id="GO:0071555">
    <property type="term" value="P:cell wall organization"/>
    <property type="evidence" value="ECO:0007669"/>
    <property type="project" value="UniProtKB-KW"/>
</dbReference>
<dbReference type="Pfam" id="PF00912">
    <property type="entry name" value="Transgly"/>
    <property type="match status" value="1"/>
</dbReference>
<evidence type="ECO:0000256" key="1">
    <source>
        <dbReference type="ARBA" id="ARBA00022475"/>
    </source>
</evidence>
<dbReference type="EC" id="2.4.99.28" evidence="11"/>
<dbReference type="UniPathway" id="UPA00219"/>
<dbReference type="EMBL" id="JACIDS010000004">
    <property type="protein sequence ID" value="MBB3932628.1"/>
    <property type="molecule type" value="Genomic_DNA"/>
</dbReference>
<comment type="similarity">
    <text evidence="11">Belongs to the glycosyltransferase 51 family.</text>
</comment>
<dbReference type="GO" id="GO:0008955">
    <property type="term" value="F:peptidoglycan glycosyltransferase activity"/>
    <property type="evidence" value="ECO:0007669"/>
    <property type="project" value="UniProtKB-UniRule"/>
</dbReference>
<dbReference type="GO" id="GO:0009274">
    <property type="term" value="C:peptidoglycan-based cell wall"/>
    <property type="evidence" value="ECO:0007669"/>
    <property type="project" value="InterPro"/>
</dbReference>
<evidence type="ECO:0000256" key="2">
    <source>
        <dbReference type="ARBA" id="ARBA00022519"/>
    </source>
</evidence>
<evidence type="ECO:0000256" key="7">
    <source>
        <dbReference type="ARBA" id="ARBA00022984"/>
    </source>
</evidence>
<keyword evidence="1 11" id="KW-1003">Cell membrane</keyword>
<keyword evidence="3 11" id="KW-0328">Glycosyltransferase</keyword>
<dbReference type="GO" id="GO:0016763">
    <property type="term" value="F:pentosyltransferase activity"/>
    <property type="evidence" value="ECO:0007669"/>
    <property type="project" value="InterPro"/>
</dbReference>